<dbReference type="InterPro" id="IPR050245">
    <property type="entry name" value="PrsA_foldase"/>
</dbReference>
<evidence type="ECO:0000259" key="6">
    <source>
        <dbReference type="PROSITE" id="PS50198"/>
    </source>
</evidence>
<dbReference type="AlphaFoldDB" id="A0A1Y6CSS6"/>
<evidence type="ECO:0000256" key="5">
    <source>
        <dbReference type="PROSITE-ProRule" id="PRU00278"/>
    </source>
</evidence>
<dbReference type="EMBL" id="FXAM01000001">
    <property type="protein sequence ID" value="SMF93679.1"/>
    <property type="molecule type" value="Genomic_DNA"/>
</dbReference>
<dbReference type="RefSeq" id="WP_085210445.1">
    <property type="nucleotide sequence ID" value="NZ_FXAM01000001.1"/>
</dbReference>
<keyword evidence="4 5" id="KW-0697">Rotamase</keyword>
<dbReference type="PROSITE" id="PS00430">
    <property type="entry name" value="TONB_DEPENDENT_REC_1"/>
    <property type="match status" value="1"/>
</dbReference>
<comment type="similarity">
    <text evidence="2">Belongs to the PpiC/parvulin rotamase family.</text>
</comment>
<dbReference type="InterPro" id="IPR000297">
    <property type="entry name" value="PPIase_PpiC"/>
</dbReference>
<dbReference type="Gene3D" id="3.10.50.40">
    <property type="match status" value="1"/>
</dbReference>
<dbReference type="PANTHER" id="PTHR47245:SF2">
    <property type="entry name" value="PEPTIDYL-PROLYL CIS-TRANS ISOMERASE HP_0175-RELATED"/>
    <property type="match status" value="1"/>
</dbReference>
<evidence type="ECO:0000313" key="7">
    <source>
        <dbReference type="EMBL" id="SMF93679.1"/>
    </source>
</evidence>
<evidence type="ECO:0000256" key="3">
    <source>
        <dbReference type="ARBA" id="ARBA00013194"/>
    </source>
</evidence>
<proteinExistence type="inferred from homology"/>
<gene>
    <name evidence="7" type="ORF">SAMN02949497_0966</name>
</gene>
<dbReference type="GO" id="GO:0003755">
    <property type="term" value="F:peptidyl-prolyl cis-trans isomerase activity"/>
    <property type="evidence" value="ECO:0007669"/>
    <property type="project" value="UniProtKB-KW"/>
</dbReference>
<dbReference type="EC" id="5.2.1.8" evidence="3"/>
<keyword evidence="8" id="KW-1185">Reference proteome</keyword>
<dbReference type="PANTHER" id="PTHR47245">
    <property type="entry name" value="PEPTIDYLPROLYL ISOMERASE"/>
    <property type="match status" value="1"/>
</dbReference>
<evidence type="ECO:0000313" key="8">
    <source>
        <dbReference type="Proteomes" id="UP000192923"/>
    </source>
</evidence>
<dbReference type="STRING" id="1760988.SAMN02949497_0966"/>
<dbReference type="InterPro" id="IPR046357">
    <property type="entry name" value="PPIase_dom_sf"/>
</dbReference>
<comment type="catalytic activity">
    <reaction evidence="1">
        <text>[protein]-peptidylproline (omega=180) = [protein]-peptidylproline (omega=0)</text>
        <dbReference type="Rhea" id="RHEA:16237"/>
        <dbReference type="Rhea" id="RHEA-COMP:10747"/>
        <dbReference type="Rhea" id="RHEA-COMP:10748"/>
        <dbReference type="ChEBI" id="CHEBI:83833"/>
        <dbReference type="ChEBI" id="CHEBI:83834"/>
        <dbReference type="EC" id="5.2.1.8"/>
    </reaction>
</comment>
<dbReference type="Pfam" id="PF13145">
    <property type="entry name" value="Rotamase_2"/>
    <property type="match status" value="1"/>
</dbReference>
<dbReference type="OrthoDB" id="196786at2"/>
<dbReference type="PROSITE" id="PS50198">
    <property type="entry name" value="PPIC_PPIASE_2"/>
    <property type="match status" value="1"/>
</dbReference>
<accession>A0A1Y6CSS6</accession>
<sequence length="332" mass="37682">MIRRWLRHPLLHFMVIGAALFALRAFWPGAEPGGRPPAQRESLVVTAARVETLRADFTRRWGKPPTAQELSALIVQTLDEELLYREARLLALDYEDPSVRRRLIEKMRAVGSHPGRDPDELVREARALGLDDDAVIRRLLVEKMRILLAQDPQAPAFTEEQLRDYLQRHRERFELPPAVTFTQVFLSEDRHGTHLKRDAQTLLRRVRALSPLEAAKLSDPFLLGLRIQAWTGNRVTARFGKPFAEQVFALKPGAWSGPIESPYGLHLVWVEDISAPRLPEPASIQQQLVEGVQAEQAEAQLARGMERLRGLYDIQVEGHGELSRPRTLAAQP</sequence>
<evidence type="ECO:0000256" key="2">
    <source>
        <dbReference type="ARBA" id="ARBA00007656"/>
    </source>
</evidence>
<organism evidence="7 8">
    <name type="scientific">Methylomagnum ishizawai</name>
    <dbReference type="NCBI Taxonomy" id="1760988"/>
    <lineage>
        <taxon>Bacteria</taxon>
        <taxon>Pseudomonadati</taxon>
        <taxon>Pseudomonadota</taxon>
        <taxon>Gammaproteobacteria</taxon>
        <taxon>Methylococcales</taxon>
        <taxon>Methylococcaceae</taxon>
        <taxon>Methylomagnum</taxon>
    </lineage>
</organism>
<dbReference type="SUPFAM" id="SSF54534">
    <property type="entry name" value="FKBP-like"/>
    <property type="match status" value="1"/>
</dbReference>
<dbReference type="InterPro" id="IPR010916">
    <property type="entry name" value="TonB_box_CS"/>
</dbReference>
<keyword evidence="5" id="KW-0413">Isomerase</keyword>
<protein>
    <recommendedName>
        <fullName evidence="3">peptidylprolyl isomerase</fullName>
        <ecNumber evidence="3">5.2.1.8</ecNumber>
    </recommendedName>
</protein>
<evidence type="ECO:0000256" key="4">
    <source>
        <dbReference type="ARBA" id="ARBA00023110"/>
    </source>
</evidence>
<feature type="domain" description="PpiC" evidence="6">
    <location>
        <begin position="229"/>
        <end position="272"/>
    </location>
</feature>
<dbReference type="Proteomes" id="UP000192923">
    <property type="component" value="Unassembled WGS sequence"/>
</dbReference>
<evidence type="ECO:0000256" key="1">
    <source>
        <dbReference type="ARBA" id="ARBA00000971"/>
    </source>
</evidence>
<reference evidence="7 8" key="1">
    <citation type="submission" date="2016-12" db="EMBL/GenBank/DDBJ databases">
        <authorList>
            <person name="Song W.-J."/>
            <person name="Kurnit D.M."/>
        </authorList>
    </citation>
    <scope>NUCLEOTIDE SEQUENCE [LARGE SCALE GENOMIC DNA]</scope>
    <source>
        <strain evidence="7 8">175</strain>
    </source>
</reference>
<name>A0A1Y6CSS6_9GAMM</name>